<evidence type="ECO:0000256" key="1">
    <source>
        <dbReference type="SAM" id="MobiDB-lite"/>
    </source>
</evidence>
<feature type="signal peptide" evidence="2">
    <location>
        <begin position="1"/>
        <end position="19"/>
    </location>
</feature>
<evidence type="ECO:0000313" key="4">
    <source>
        <dbReference type="Proteomes" id="UP001331761"/>
    </source>
</evidence>
<name>A0AAN8I9J2_TRICO</name>
<evidence type="ECO:0000313" key="3">
    <source>
        <dbReference type="EMBL" id="KAK5965819.1"/>
    </source>
</evidence>
<sequence>MRWFILACLIVVSSVQVQARLRRYYSNNYLSRGSLQQNTKCHTYPNSNSLTCLYSYKLPSNCMSYGRDTVTCTIQIRNNDFSTLSRKRARFRLPKIPRVPKPPKGRPRFPRVPKPPKGGRRPPQGGGRNPPKGGGRNPPKRGGKKKPGVKPPKPPRGPTTPENTGTSETTLTFNPTINLNIGTPQAPVQQPADEQQQQ</sequence>
<keyword evidence="4" id="KW-1185">Reference proteome</keyword>
<feature type="chain" id="PRO_5042904837" evidence="2">
    <location>
        <begin position="20"/>
        <end position="198"/>
    </location>
</feature>
<feature type="compositionally biased region" description="Basic residues" evidence="1">
    <location>
        <begin position="101"/>
        <end position="111"/>
    </location>
</feature>
<evidence type="ECO:0000256" key="2">
    <source>
        <dbReference type="SAM" id="SignalP"/>
    </source>
</evidence>
<protein>
    <submittedName>
        <fullName evidence="3">Uncharacterized protein</fullName>
    </submittedName>
</protein>
<keyword evidence="2" id="KW-0732">Signal</keyword>
<feature type="compositionally biased region" description="Low complexity" evidence="1">
    <location>
        <begin position="184"/>
        <end position="198"/>
    </location>
</feature>
<gene>
    <name evidence="3" type="ORF">GCK32_013154</name>
</gene>
<organism evidence="3 4">
    <name type="scientific">Trichostrongylus colubriformis</name>
    <name type="common">Black scour worm</name>
    <dbReference type="NCBI Taxonomy" id="6319"/>
    <lineage>
        <taxon>Eukaryota</taxon>
        <taxon>Metazoa</taxon>
        <taxon>Ecdysozoa</taxon>
        <taxon>Nematoda</taxon>
        <taxon>Chromadorea</taxon>
        <taxon>Rhabditida</taxon>
        <taxon>Rhabditina</taxon>
        <taxon>Rhabditomorpha</taxon>
        <taxon>Strongyloidea</taxon>
        <taxon>Trichostrongylidae</taxon>
        <taxon>Trichostrongylus</taxon>
    </lineage>
</organism>
<proteinExistence type="predicted"/>
<feature type="compositionally biased region" description="Low complexity" evidence="1">
    <location>
        <begin position="159"/>
        <end position="172"/>
    </location>
</feature>
<feature type="region of interest" description="Disordered" evidence="1">
    <location>
        <begin position="93"/>
        <end position="198"/>
    </location>
</feature>
<feature type="compositionally biased region" description="Polar residues" evidence="1">
    <location>
        <begin position="173"/>
        <end position="183"/>
    </location>
</feature>
<dbReference type="EMBL" id="WIXE01024204">
    <property type="protein sequence ID" value="KAK5965819.1"/>
    <property type="molecule type" value="Genomic_DNA"/>
</dbReference>
<accession>A0AAN8I9J2</accession>
<comment type="caution">
    <text evidence="3">The sequence shown here is derived from an EMBL/GenBank/DDBJ whole genome shotgun (WGS) entry which is preliminary data.</text>
</comment>
<feature type="compositionally biased region" description="Pro residues" evidence="1">
    <location>
        <begin position="149"/>
        <end position="158"/>
    </location>
</feature>
<dbReference type="Proteomes" id="UP001331761">
    <property type="component" value="Unassembled WGS sequence"/>
</dbReference>
<feature type="compositionally biased region" description="Gly residues" evidence="1">
    <location>
        <begin position="124"/>
        <end position="136"/>
    </location>
</feature>
<feature type="compositionally biased region" description="Basic residues" evidence="1">
    <location>
        <begin position="138"/>
        <end position="148"/>
    </location>
</feature>
<reference evidence="3 4" key="1">
    <citation type="submission" date="2019-10" db="EMBL/GenBank/DDBJ databases">
        <title>Assembly and Annotation for the nematode Trichostrongylus colubriformis.</title>
        <authorList>
            <person name="Martin J."/>
        </authorList>
    </citation>
    <scope>NUCLEOTIDE SEQUENCE [LARGE SCALE GENOMIC DNA]</scope>
    <source>
        <strain evidence="3">G859</strain>
        <tissue evidence="3">Whole worm</tissue>
    </source>
</reference>
<dbReference type="AlphaFoldDB" id="A0AAN8I9J2"/>